<keyword evidence="2" id="KW-1185">Reference proteome</keyword>
<proteinExistence type="predicted"/>
<dbReference type="RefSeq" id="WP_230731745.1">
    <property type="nucleotide sequence ID" value="NZ_JAJNDB010000001.1"/>
</dbReference>
<reference evidence="1 2" key="1">
    <citation type="submission" date="2021-11" db="EMBL/GenBank/DDBJ databases">
        <title>Draft genome sequence of Actinomycetospora sp. SF1 isolated from the rhizosphere soil.</title>
        <authorList>
            <person name="Duangmal K."/>
            <person name="Chantavorakit T."/>
        </authorList>
    </citation>
    <scope>NUCLEOTIDE SEQUENCE [LARGE SCALE GENOMIC DNA]</scope>
    <source>
        <strain evidence="1 2">TBRC 5722</strain>
    </source>
</reference>
<accession>A0ABS8P7J6</accession>
<sequence>MSTEQMYLTTVHIDDPAFGDLGVWDKRTGGDTQIAATKHRPGGMGPEKTYRSLPTYSDITVTRVIEPDRGDYELFRRLKSAAGRVYGTVTEQPLDDDGHPQGDPSSWYGRLANCKPGQTDSNGTAIRSMEVDFHVETIT</sequence>
<comment type="caution">
    <text evidence="1">The sequence shown here is derived from an EMBL/GenBank/DDBJ whole genome shotgun (WGS) entry which is preliminary data.</text>
</comment>
<gene>
    <name evidence="1" type="ORF">LQ327_09005</name>
</gene>
<evidence type="ECO:0000313" key="2">
    <source>
        <dbReference type="Proteomes" id="UP001199469"/>
    </source>
</evidence>
<dbReference type="EMBL" id="JAJNDB010000001">
    <property type="protein sequence ID" value="MCD2193520.1"/>
    <property type="molecule type" value="Genomic_DNA"/>
</dbReference>
<protein>
    <recommendedName>
        <fullName evidence="3">Phage tail-like protein</fullName>
    </recommendedName>
</protein>
<name>A0ABS8P7J6_9PSEU</name>
<organism evidence="1 2">
    <name type="scientific">Actinomycetospora endophytica</name>
    <dbReference type="NCBI Taxonomy" id="2291215"/>
    <lineage>
        <taxon>Bacteria</taxon>
        <taxon>Bacillati</taxon>
        <taxon>Actinomycetota</taxon>
        <taxon>Actinomycetes</taxon>
        <taxon>Pseudonocardiales</taxon>
        <taxon>Pseudonocardiaceae</taxon>
        <taxon>Actinomycetospora</taxon>
    </lineage>
</organism>
<evidence type="ECO:0008006" key="3">
    <source>
        <dbReference type="Google" id="ProtNLM"/>
    </source>
</evidence>
<dbReference type="Proteomes" id="UP001199469">
    <property type="component" value="Unassembled WGS sequence"/>
</dbReference>
<evidence type="ECO:0000313" key="1">
    <source>
        <dbReference type="EMBL" id="MCD2193520.1"/>
    </source>
</evidence>